<organism evidence="18 19">
    <name type="scientific">Talaromyces marneffei (strain ATCC 18224 / CBS 334.59 / QM 7333)</name>
    <name type="common">Penicillium marneffei</name>
    <dbReference type="NCBI Taxonomy" id="441960"/>
    <lineage>
        <taxon>Eukaryota</taxon>
        <taxon>Fungi</taxon>
        <taxon>Dikarya</taxon>
        <taxon>Ascomycota</taxon>
        <taxon>Pezizomycotina</taxon>
        <taxon>Eurotiomycetes</taxon>
        <taxon>Eurotiomycetidae</taxon>
        <taxon>Eurotiales</taxon>
        <taxon>Trichocomaceae</taxon>
        <taxon>Talaromyces</taxon>
        <taxon>Talaromyces sect. Talaromyces</taxon>
    </lineage>
</organism>
<feature type="compositionally biased region" description="Basic residues" evidence="16">
    <location>
        <begin position="317"/>
        <end position="326"/>
    </location>
</feature>
<dbReference type="GO" id="GO:0046872">
    <property type="term" value="F:metal ion binding"/>
    <property type="evidence" value="ECO:0007669"/>
    <property type="project" value="UniProtKB-KW"/>
</dbReference>
<dbReference type="GO" id="GO:0003723">
    <property type="term" value="F:RNA binding"/>
    <property type="evidence" value="ECO:0007669"/>
    <property type="project" value="UniProtKB-KW"/>
</dbReference>
<evidence type="ECO:0000256" key="8">
    <source>
        <dbReference type="ARBA" id="ARBA00022884"/>
    </source>
</evidence>
<proteinExistence type="predicted"/>
<keyword evidence="2" id="KW-0548">Nucleotidyltransferase</keyword>
<feature type="region of interest" description="Disordered" evidence="16">
    <location>
        <begin position="73"/>
        <end position="116"/>
    </location>
</feature>
<keyword evidence="1" id="KW-0815">Transposition</keyword>
<name>B6QIZ5_TALMQ</name>
<dbReference type="GO" id="GO:0016787">
    <property type="term" value="F:hydrolase activity"/>
    <property type="evidence" value="ECO:0007669"/>
    <property type="project" value="UniProtKB-KW"/>
</dbReference>
<feature type="domain" description="Integrase catalytic" evidence="17">
    <location>
        <begin position="502"/>
        <end position="669"/>
    </location>
</feature>
<evidence type="ECO:0000256" key="4">
    <source>
        <dbReference type="ARBA" id="ARBA00022723"/>
    </source>
</evidence>
<dbReference type="GO" id="GO:0003677">
    <property type="term" value="F:DNA binding"/>
    <property type="evidence" value="ECO:0007669"/>
    <property type="project" value="UniProtKB-KW"/>
</dbReference>
<dbReference type="AlphaFoldDB" id="B6QIZ5"/>
<dbReference type="GO" id="GO:0006310">
    <property type="term" value="P:DNA recombination"/>
    <property type="evidence" value="ECO:0007669"/>
    <property type="project" value="UniProtKB-KW"/>
</dbReference>
<evidence type="ECO:0000256" key="14">
    <source>
        <dbReference type="ARBA" id="ARBA00048173"/>
    </source>
</evidence>
<protein>
    <recommendedName>
        <fullName evidence="17">Integrase catalytic domain-containing protein</fullName>
    </recommendedName>
</protein>
<dbReference type="GO" id="GO:0015074">
    <property type="term" value="P:DNA integration"/>
    <property type="evidence" value="ECO:0007669"/>
    <property type="project" value="UniProtKB-KW"/>
</dbReference>
<evidence type="ECO:0000256" key="7">
    <source>
        <dbReference type="ARBA" id="ARBA00022842"/>
    </source>
</evidence>
<dbReference type="VEuPathDB" id="FungiDB:PMAA_099280"/>
<evidence type="ECO:0000256" key="11">
    <source>
        <dbReference type="ARBA" id="ARBA00022932"/>
    </source>
</evidence>
<dbReference type="GO" id="GO:0032196">
    <property type="term" value="P:transposition"/>
    <property type="evidence" value="ECO:0007669"/>
    <property type="project" value="UniProtKB-KW"/>
</dbReference>
<keyword evidence="4" id="KW-0479">Metal-binding</keyword>
<dbReference type="SUPFAM" id="SSF53098">
    <property type="entry name" value="Ribonuclease H-like"/>
    <property type="match status" value="1"/>
</dbReference>
<keyword evidence="13" id="KW-0233">DNA recombination</keyword>
<accession>B6QIZ5</accession>
<comment type="catalytic activity">
    <reaction evidence="14">
        <text>DNA(n) + a 2'-deoxyribonucleoside 5'-triphosphate = DNA(n+1) + diphosphate</text>
        <dbReference type="Rhea" id="RHEA:22508"/>
        <dbReference type="Rhea" id="RHEA-COMP:17339"/>
        <dbReference type="Rhea" id="RHEA-COMP:17340"/>
        <dbReference type="ChEBI" id="CHEBI:33019"/>
        <dbReference type="ChEBI" id="CHEBI:61560"/>
        <dbReference type="ChEBI" id="CHEBI:173112"/>
        <dbReference type="EC" id="2.7.7.49"/>
    </reaction>
</comment>
<dbReference type="GO" id="GO:0004519">
    <property type="term" value="F:endonuclease activity"/>
    <property type="evidence" value="ECO:0007669"/>
    <property type="project" value="UniProtKB-KW"/>
</dbReference>
<evidence type="ECO:0000256" key="9">
    <source>
        <dbReference type="ARBA" id="ARBA00022908"/>
    </source>
</evidence>
<dbReference type="InterPro" id="IPR036397">
    <property type="entry name" value="RNaseH_sf"/>
</dbReference>
<sequence>MSSNVALNVKLHSPDDWDHWENELLNQARAKDVIRILQGTQEPLKKPTNLPNDDFLTALVAPTNPTGVNRIGAAASAGRRHRNNTAIQGEDTQPTPTPDSQETVQAETMDRSTHADGELDRAIKMFNVRLNLYKQRYFEWSERKRQSKNLHLDEADPVTANWKEAYINLKEQVNQGRFISQRRIKDEYDQHLRSLKPSTRDLEAWITKWEELLLEAERKSMVIADDVLDWSTRFLDAIRPLDDAWTTAYEITIEEKIEDGTLTRRELANAFRRNLRKIRNRRPSRIYRGSFAVQEERMDDNSDEESSIMVAPSRSLERKRGRTRSRSRSIGLLARRRTKVRSSIRQPDQCVKHAKGGIFFNSDFVANLVSFYQLRKQGIWWDTRRGYNCLRGKTDQVLAYLKEKEGQFVLEYIKHDHPLVKTGFAIRRHRFNSWTSRKERKADANRWHARLGHPGPEVLKHLAGAAKGVRLTGISKGPTTVECESCGTSKAQRIIRREERTPPHAPGEHLAIDFHDFAESTMHGEKTLMLITDRFSGFMWDYYMTSHRGDEILETLKWFLDYLEKAYMISPVKIEMDNEIAKRPEVKHYLEHEKRIILQPSPAHTQALNGGAERSGAIIKTKGRSMRKGARLPFDLWPEIVRAAVYLYNRTPRYASNWKTPYDRFTTHAAWKSGIVIENQKPQLAHLK</sequence>
<feature type="compositionally biased region" description="Polar residues" evidence="16">
    <location>
        <begin position="84"/>
        <end position="106"/>
    </location>
</feature>
<comment type="catalytic activity">
    <reaction evidence="15">
        <text>DNA(n) + a 2'-deoxyribonucleoside 5'-triphosphate = DNA(n+1) + diphosphate</text>
        <dbReference type="Rhea" id="RHEA:22508"/>
        <dbReference type="Rhea" id="RHEA-COMP:17339"/>
        <dbReference type="Rhea" id="RHEA-COMP:17340"/>
        <dbReference type="ChEBI" id="CHEBI:33019"/>
        <dbReference type="ChEBI" id="CHEBI:61560"/>
        <dbReference type="ChEBI" id="CHEBI:173112"/>
        <dbReference type="EC" id="2.7.7.7"/>
    </reaction>
</comment>
<dbReference type="EMBL" id="DS995902">
    <property type="protein sequence ID" value="EEA23340.1"/>
    <property type="molecule type" value="Genomic_DNA"/>
</dbReference>
<dbReference type="Gene3D" id="3.30.420.10">
    <property type="entry name" value="Ribonuclease H-like superfamily/Ribonuclease H"/>
    <property type="match status" value="1"/>
</dbReference>
<evidence type="ECO:0000256" key="13">
    <source>
        <dbReference type="ARBA" id="ARBA00023172"/>
    </source>
</evidence>
<dbReference type="GO" id="GO:0003964">
    <property type="term" value="F:RNA-directed DNA polymerase activity"/>
    <property type="evidence" value="ECO:0007669"/>
    <property type="project" value="UniProtKB-KW"/>
</dbReference>
<keyword evidence="12" id="KW-0238">DNA-binding</keyword>
<evidence type="ECO:0000313" key="19">
    <source>
        <dbReference type="Proteomes" id="UP000001294"/>
    </source>
</evidence>
<dbReference type="PhylomeDB" id="B6QIZ5"/>
<evidence type="ECO:0000259" key="17">
    <source>
        <dbReference type="PROSITE" id="PS50994"/>
    </source>
</evidence>
<evidence type="ECO:0000256" key="15">
    <source>
        <dbReference type="ARBA" id="ARBA00049244"/>
    </source>
</evidence>
<keyword evidence="9" id="KW-0229">DNA integration</keyword>
<evidence type="ECO:0000256" key="5">
    <source>
        <dbReference type="ARBA" id="ARBA00022759"/>
    </source>
</evidence>
<evidence type="ECO:0000313" key="18">
    <source>
        <dbReference type="EMBL" id="EEA23340.1"/>
    </source>
</evidence>
<dbReference type="GO" id="GO:0003887">
    <property type="term" value="F:DNA-directed DNA polymerase activity"/>
    <property type="evidence" value="ECO:0007669"/>
    <property type="project" value="UniProtKB-KW"/>
</dbReference>
<keyword evidence="6" id="KW-0378">Hydrolase</keyword>
<evidence type="ECO:0000256" key="16">
    <source>
        <dbReference type="SAM" id="MobiDB-lite"/>
    </source>
</evidence>
<keyword evidence="5" id="KW-0255">Endonuclease</keyword>
<keyword evidence="8" id="KW-0694">RNA-binding</keyword>
<evidence type="ECO:0000256" key="6">
    <source>
        <dbReference type="ARBA" id="ARBA00022801"/>
    </source>
</evidence>
<keyword evidence="7" id="KW-0460">Magnesium</keyword>
<dbReference type="InterPro" id="IPR012337">
    <property type="entry name" value="RNaseH-like_sf"/>
</dbReference>
<dbReference type="PROSITE" id="PS50994">
    <property type="entry name" value="INTEGRASE"/>
    <property type="match status" value="1"/>
</dbReference>
<reference evidence="19" key="1">
    <citation type="journal article" date="2015" name="Genome Announc.">
        <title>Genome sequence of the AIDS-associated pathogen Penicillium marneffei (ATCC18224) and its near taxonomic relative Talaromyces stipitatus (ATCC10500).</title>
        <authorList>
            <person name="Nierman W.C."/>
            <person name="Fedorova-Abrams N.D."/>
            <person name="Andrianopoulos A."/>
        </authorList>
    </citation>
    <scope>NUCLEOTIDE SEQUENCE [LARGE SCALE GENOMIC DNA]</scope>
    <source>
        <strain evidence="19">ATCC 18224 / CBS 334.59 / QM 7333</strain>
    </source>
</reference>
<evidence type="ECO:0000256" key="1">
    <source>
        <dbReference type="ARBA" id="ARBA00022578"/>
    </source>
</evidence>
<dbReference type="PANTHER" id="PTHR42648">
    <property type="entry name" value="TRANSPOSASE, PUTATIVE-RELATED"/>
    <property type="match status" value="1"/>
</dbReference>
<gene>
    <name evidence="18" type="ORF">PMAA_099280</name>
</gene>
<keyword evidence="10" id="KW-0695">RNA-directed DNA polymerase</keyword>
<dbReference type="GO" id="GO:0005634">
    <property type="term" value="C:nucleus"/>
    <property type="evidence" value="ECO:0007669"/>
    <property type="project" value="UniProtKB-ARBA"/>
</dbReference>
<evidence type="ECO:0000256" key="12">
    <source>
        <dbReference type="ARBA" id="ARBA00023125"/>
    </source>
</evidence>
<dbReference type="PANTHER" id="PTHR42648:SF11">
    <property type="entry name" value="TRANSPOSON TY4-P GAG-POL POLYPROTEIN"/>
    <property type="match status" value="1"/>
</dbReference>
<evidence type="ECO:0000256" key="10">
    <source>
        <dbReference type="ARBA" id="ARBA00022918"/>
    </source>
</evidence>
<keyword evidence="19" id="KW-1185">Reference proteome</keyword>
<dbReference type="Proteomes" id="UP000001294">
    <property type="component" value="Unassembled WGS sequence"/>
</dbReference>
<feature type="region of interest" description="Disordered" evidence="16">
    <location>
        <begin position="298"/>
        <end position="326"/>
    </location>
</feature>
<evidence type="ECO:0000256" key="3">
    <source>
        <dbReference type="ARBA" id="ARBA00022722"/>
    </source>
</evidence>
<evidence type="ECO:0000256" key="2">
    <source>
        <dbReference type="ARBA" id="ARBA00022695"/>
    </source>
</evidence>
<dbReference type="HOGENOM" id="CLU_017238_1_0_1"/>
<dbReference type="InterPro" id="IPR039537">
    <property type="entry name" value="Retrotran_Ty1/copia-like"/>
</dbReference>
<dbReference type="InterPro" id="IPR001584">
    <property type="entry name" value="Integrase_cat-core"/>
</dbReference>
<keyword evidence="3" id="KW-0540">Nuclease</keyword>
<keyword evidence="11" id="KW-0808">Transferase</keyword>
<keyword evidence="11" id="KW-0239">DNA-directed DNA polymerase</keyword>